<name>A0A6M4AL81_9ORTO</name>
<evidence type="ECO:0000313" key="2">
    <source>
        <dbReference type="EMBL" id="QJQ28657.1"/>
    </source>
</evidence>
<accession>A0A6M4AL81</accession>
<dbReference type="EMBL" id="MN241325">
    <property type="protein sequence ID" value="QJQ28587.1"/>
    <property type="molecule type" value="Viral_cRNA"/>
</dbReference>
<sequence length="112" mass="12775">MDRQFSTLNLDGDPLTTGLLTLWRSLLRGDASLAPLEVTFLQMTRAFLSGNITLTAQEEVSFLNSLKGEWGDTRVEEAWMGFWRLVLDFKGNPGICLLDLEFERKLKSEYDI</sequence>
<protein>
    <submittedName>
        <fullName evidence="1">Uncharacterized protein</fullName>
    </submittedName>
</protein>
<proteinExistence type="predicted"/>
<organism evidence="1">
    <name type="scientific">Pilchard orthomyxovirus</name>
    <dbReference type="NCBI Taxonomy" id="2732827"/>
    <lineage>
        <taxon>Viruses</taxon>
        <taxon>Riboviria</taxon>
        <taxon>Orthornavirae</taxon>
        <taxon>Negarnaviricota</taxon>
        <taxon>Polyploviricotina</taxon>
        <taxon>Insthoviricetes</taxon>
        <taxon>Articulavirales</taxon>
        <taxon>Orthomyxoviridae</taxon>
        <taxon>Sardinovirus</taxon>
        <taxon>Sardinovirus pilchardi</taxon>
    </lineage>
</organism>
<dbReference type="EMBL" id="MN241381">
    <property type="protein sequence ID" value="QJQ28657.1"/>
    <property type="molecule type" value="Viral_cRNA"/>
</dbReference>
<reference evidence="1" key="1">
    <citation type="journal article" date="2020" name="Dis. Aquat. Organ.">
        <title>Pilchard orthomyxovirus (POMV). I. Characterisation of an emerging virus isolated from pilchards Sardinops sagax and Atlantic salmon Salmo salar.</title>
        <authorList>
            <person name="Mohr P.G."/>
            <person name="Crane M.S.J."/>
            <person name="Hoad J."/>
            <person name="Williams L.M."/>
            <person name="Cummins D."/>
            <person name="Neave M.J."/>
            <person name="Shiell B."/>
            <person name="Beddome G."/>
            <person name="Michalski W.P."/>
            <person name="Peck G.R."/>
            <person name="Samsing F."/>
            <person name="Wynne J.W."/>
            <person name="Crameri S.G."/>
            <person name="Hyatt A.D."/>
            <person name="Moody N.J.G."/>
        </authorList>
    </citation>
    <scope>NUCLEOTIDE SEQUENCE</scope>
    <source>
        <strain evidence="1">POMV06-04216</strain>
        <strain evidence="2">POMV13-03566</strain>
    </source>
</reference>
<evidence type="ECO:0000313" key="1">
    <source>
        <dbReference type="EMBL" id="QJQ28587.1"/>
    </source>
</evidence>